<feature type="transmembrane region" description="Helical" evidence="8">
    <location>
        <begin position="119"/>
        <end position="137"/>
    </location>
</feature>
<evidence type="ECO:0000256" key="7">
    <source>
        <dbReference type="SAM" id="MobiDB-lite"/>
    </source>
</evidence>
<dbReference type="Gene3D" id="1.20.144.10">
    <property type="entry name" value="Phosphatidic acid phosphatase type 2/haloperoxidase"/>
    <property type="match status" value="1"/>
</dbReference>
<comment type="subcellular location">
    <subcellularLocation>
        <location evidence="1">Cell membrane</location>
        <topology evidence="1">Multi-pass membrane protein</topology>
    </subcellularLocation>
</comment>
<evidence type="ECO:0000313" key="11">
    <source>
        <dbReference type="Proteomes" id="UP000277671"/>
    </source>
</evidence>
<dbReference type="CDD" id="cd01610">
    <property type="entry name" value="PAP2_like"/>
    <property type="match status" value="1"/>
</dbReference>
<sequence>MTERARSTARSAHSNGTAGGTPARRAGSGALRLAVAVTLTVAGAGLIGWLSPGGLGHPGPIEITRGTSATGYRFMVDAMAGTPGWWHRVVEVSTDAALLILLGLLVGLAWIGHVRDRRLLAGAVLTLVATAGAYALSEGLKLVVDQERPCRAMTGVESITRCPDVGDWSFPSNHATIAGALAVGLAVVVPRLALFTLPLAGATALLRVVAGVHYPHDVLAGLTLGGVLAVATVAVALHPTARLLYALRLAPAPAPTET</sequence>
<feature type="domain" description="Phosphatidic acid phosphatase type 2/haloperoxidase" evidence="9">
    <location>
        <begin position="120"/>
        <end position="233"/>
    </location>
</feature>
<dbReference type="SMART" id="SM00014">
    <property type="entry name" value="acidPPc"/>
    <property type="match status" value="1"/>
</dbReference>
<keyword evidence="6 8" id="KW-0472">Membrane</keyword>
<comment type="caution">
    <text evidence="10">The sequence shown here is derived from an EMBL/GenBank/DDBJ whole genome shotgun (WGS) entry which is preliminary data.</text>
</comment>
<dbReference type="InterPro" id="IPR036938">
    <property type="entry name" value="PAP2/HPO_sf"/>
</dbReference>
<feature type="transmembrane region" description="Helical" evidence="8">
    <location>
        <begin position="177"/>
        <end position="206"/>
    </location>
</feature>
<accession>A0A495JQC2</accession>
<dbReference type="GO" id="GO:0016787">
    <property type="term" value="F:hydrolase activity"/>
    <property type="evidence" value="ECO:0007669"/>
    <property type="project" value="UniProtKB-KW"/>
</dbReference>
<evidence type="ECO:0000256" key="8">
    <source>
        <dbReference type="SAM" id="Phobius"/>
    </source>
</evidence>
<evidence type="ECO:0000256" key="6">
    <source>
        <dbReference type="ARBA" id="ARBA00023136"/>
    </source>
</evidence>
<dbReference type="EMBL" id="RBKT01000001">
    <property type="protein sequence ID" value="RKR90582.1"/>
    <property type="molecule type" value="Genomic_DNA"/>
</dbReference>
<reference evidence="10 11" key="1">
    <citation type="submission" date="2018-10" db="EMBL/GenBank/DDBJ databases">
        <title>Sequencing the genomes of 1000 actinobacteria strains.</title>
        <authorList>
            <person name="Klenk H.-P."/>
        </authorList>
    </citation>
    <scope>NUCLEOTIDE SEQUENCE [LARGE SCALE GENOMIC DNA]</scope>
    <source>
        <strain evidence="10 11">DSM 45175</strain>
    </source>
</reference>
<dbReference type="GO" id="GO:0005886">
    <property type="term" value="C:plasma membrane"/>
    <property type="evidence" value="ECO:0007669"/>
    <property type="project" value="UniProtKB-SubCell"/>
</dbReference>
<feature type="transmembrane region" description="Helical" evidence="8">
    <location>
        <begin position="218"/>
        <end position="237"/>
    </location>
</feature>
<evidence type="ECO:0000256" key="5">
    <source>
        <dbReference type="ARBA" id="ARBA00022989"/>
    </source>
</evidence>
<dbReference type="RefSeq" id="WP_121162542.1">
    <property type="nucleotide sequence ID" value="NZ_RBKT01000001.1"/>
</dbReference>
<dbReference type="AlphaFoldDB" id="A0A495JQC2"/>
<keyword evidence="5 8" id="KW-1133">Transmembrane helix</keyword>
<keyword evidence="3 8" id="KW-0812">Transmembrane</keyword>
<gene>
    <name evidence="10" type="ORF">BDK92_4960</name>
</gene>
<dbReference type="InterPro" id="IPR000326">
    <property type="entry name" value="PAP2/HPO"/>
</dbReference>
<dbReference type="Proteomes" id="UP000277671">
    <property type="component" value="Unassembled WGS sequence"/>
</dbReference>
<evidence type="ECO:0000256" key="4">
    <source>
        <dbReference type="ARBA" id="ARBA00022801"/>
    </source>
</evidence>
<dbReference type="SUPFAM" id="SSF48317">
    <property type="entry name" value="Acid phosphatase/Vanadium-dependent haloperoxidase"/>
    <property type="match status" value="1"/>
</dbReference>
<feature type="transmembrane region" description="Helical" evidence="8">
    <location>
        <begin position="30"/>
        <end position="50"/>
    </location>
</feature>
<evidence type="ECO:0000256" key="1">
    <source>
        <dbReference type="ARBA" id="ARBA00004651"/>
    </source>
</evidence>
<dbReference type="PANTHER" id="PTHR14969">
    <property type="entry name" value="SPHINGOSINE-1-PHOSPHATE PHOSPHOHYDROLASE"/>
    <property type="match status" value="1"/>
</dbReference>
<keyword evidence="4" id="KW-0378">Hydrolase</keyword>
<evidence type="ECO:0000313" key="10">
    <source>
        <dbReference type="EMBL" id="RKR90582.1"/>
    </source>
</evidence>
<organism evidence="10 11">
    <name type="scientific">Micromonospora pisi</name>
    <dbReference type="NCBI Taxonomy" id="589240"/>
    <lineage>
        <taxon>Bacteria</taxon>
        <taxon>Bacillati</taxon>
        <taxon>Actinomycetota</taxon>
        <taxon>Actinomycetes</taxon>
        <taxon>Micromonosporales</taxon>
        <taxon>Micromonosporaceae</taxon>
        <taxon>Micromonospora</taxon>
    </lineage>
</organism>
<dbReference type="Pfam" id="PF01569">
    <property type="entry name" value="PAP2"/>
    <property type="match status" value="1"/>
</dbReference>
<keyword evidence="2" id="KW-1003">Cell membrane</keyword>
<keyword evidence="11" id="KW-1185">Reference proteome</keyword>
<feature type="transmembrane region" description="Helical" evidence="8">
    <location>
        <begin position="96"/>
        <end position="112"/>
    </location>
</feature>
<feature type="region of interest" description="Disordered" evidence="7">
    <location>
        <begin position="1"/>
        <end position="25"/>
    </location>
</feature>
<evidence type="ECO:0000256" key="3">
    <source>
        <dbReference type="ARBA" id="ARBA00022692"/>
    </source>
</evidence>
<evidence type="ECO:0000259" key="9">
    <source>
        <dbReference type="SMART" id="SM00014"/>
    </source>
</evidence>
<dbReference type="OrthoDB" id="5243958at2"/>
<evidence type="ECO:0000256" key="2">
    <source>
        <dbReference type="ARBA" id="ARBA00022475"/>
    </source>
</evidence>
<proteinExistence type="predicted"/>
<dbReference type="PANTHER" id="PTHR14969:SF62">
    <property type="entry name" value="DECAPRENYLPHOSPHORYL-5-PHOSPHORIBOSE PHOSPHATASE RV3807C-RELATED"/>
    <property type="match status" value="1"/>
</dbReference>
<protein>
    <submittedName>
        <fullName evidence="10">Undecaprenyl-diphosphatase</fullName>
    </submittedName>
</protein>
<name>A0A495JQC2_9ACTN</name>